<evidence type="ECO:0000256" key="1">
    <source>
        <dbReference type="SAM" id="MobiDB-lite"/>
    </source>
</evidence>
<feature type="region of interest" description="Disordered" evidence="1">
    <location>
        <begin position="31"/>
        <end position="57"/>
    </location>
</feature>
<dbReference type="RefSeq" id="WP_370872050.1">
    <property type="nucleotide sequence ID" value="NZ_BAAAGJ010000001.1"/>
</dbReference>
<evidence type="ECO:0000313" key="3">
    <source>
        <dbReference type="Proteomes" id="UP000652013"/>
    </source>
</evidence>
<evidence type="ECO:0000313" key="2">
    <source>
        <dbReference type="EMBL" id="GIJ06629.1"/>
    </source>
</evidence>
<keyword evidence="3" id="KW-1185">Reference proteome</keyword>
<gene>
    <name evidence="2" type="ORF">Sya03_59810</name>
</gene>
<reference evidence="2" key="1">
    <citation type="submission" date="2021-01" db="EMBL/GenBank/DDBJ databases">
        <title>Whole genome shotgun sequence of Spirilliplanes yamanashiensis NBRC 15828.</title>
        <authorList>
            <person name="Komaki H."/>
            <person name="Tamura T."/>
        </authorList>
    </citation>
    <scope>NUCLEOTIDE SEQUENCE</scope>
    <source>
        <strain evidence="2">NBRC 15828</strain>
    </source>
</reference>
<sequence>MTVRTPIKLGAYMLGLAAVFGTSVGLGSVAGPDRTPPAAHGMPAAQHSATAAPSGGAGADAHLPVGLQVIQDGYRLAPESPELSAGEPQQFRFRILGPDGTPVTRYTATHEKDLHLIVVRRDLAHFQHVHPQLGTDGTWSTALAVAAPGQYRVFADFRPAGRESALTLGVDVAAPGELRPVPLPEPARTATVDGYTVTLDGDLVPGTSSKVTLSVSRDGAPVTDLEPYLGAYGHLVALRDGDLAYLHVHPDGAPGDGRTAPGPGITFYTEVPSVGTYRLYLDFQHAGKVRTAEFTVPATAQTATTPPAPSGEQHGEGDQTHG</sequence>
<name>A0A8J4DMW7_9ACTN</name>
<dbReference type="AlphaFoldDB" id="A0A8J4DMW7"/>
<accession>A0A8J4DMW7</accession>
<organism evidence="2 3">
    <name type="scientific">Spirilliplanes yamanashiensis</name>
    <dbReference type="NCBI Taxonomy" id="42233"/>
    <lineage>
        <taxon>Bacteria</taxon>
        <taxon>Bacillati</taxon>
        <taxon>Actinomycetota</taxon>
        <taxon>Actinomycetes</taxon>
        <taxon>Micromonosporales</taxon>
        <taxon>Micromonosporaceae</taxon>
        <taxon>Spirilliplanes</taxon>
    </lineage>
</organism>
<dbReference type="EMBL" id="BOOY01000043">
    <property type="protein sequence ID" value="GIJ06629.1"/>
    <property type="molecule type" value="Genomic_DNA"/>
</dbReference>
<evidence type="ECO:0008006" key="4">
    <source>
        <dbReference type="Google" id="ProtNLM"/>
    </source>
</evidence>
<protein>
    <recommendedName>
        <fullName evidence="4">Secreted protein</fullName>
    </recommendedName>
</protein>
<comment type="caution">
    <text evidence="2">The sequence shown here is derived from an EMBL/GenBank/DDBJ whole genome shotgun (WGS) entry which is preliminary data.</text>
</comment>
<feature type="compositionally biased region" description="Basic and acidic residues" evidence="1">
    <location>
        <begin position="313"/>
        <end position="322"/>
    </location>
</feature>
<dbReference type="Proteomes" id="UP000652013">
    <property type="component" value="Unassembled WGS sequence"/>
</dbReference>
<proteinExistence type="predicted"/>
<feature type="region of interest" description="Disordered" evidence="1">
    <location>
        <begin position="298"/>
        <end position="322"/>
    </location>
</feature>